<dbReference type="GO" id="GO:0044205">
    <property type="term" value="P:'de novo' UMP biosynthetic process"/>
    <property type="evidence" value="ECO:0007669"/>
    <property type="project" value="UniProtKB-UniRule"/>
</dbReference>
<dbReference type="EC" id="2.1.3.2" evidence="7"/>
<keyword evidence="4 7" id="KW-0665">Pyrimidine biosynthesis</keyword>
<dbReference type="Pfam" id="PF02729">
    <property type="entry name" value="OTCace_N"/>
    <property type="match status" value="1"/>
</dbReference>
<evidence type="ECO:0000256" key="4">
    <source>
        <dbReference type="ARBA" id="ARBA00022975"/>
    </source>
</evidence>
<accession>A0A448V319</accession>
<dbReference type="GO" id="GO:0016597">
    <property type="term" value="F:amino acid binding"/>
    <property type="evidence" value="ECO:0007669"/>
    <property type="project" value="InterPro"/>
</dbReference>
<proteinExistence type="inferred from homology"/>
<gene>
    <name evidence="7 10" type="primary">pyrB</name>
    <name evidence="10" type="ORF">NCTC13079_01372</name>
</gene>
<dbReference type="FunFam" id="3.40.50.1370:FF:000002">
    <property type="entry name" value="Aspartate carbamoyltransferase 2"/>
    <property type="match status" value="1"/>
</dbReference>
<dbReference type="Proteomes" id="UP000269544">
    <property type="component" value="Chromosome"/>
</dbReference>
<feature type="domain" description="Aspartate/ornithine carbamoyltransferase Asp/Orn-binding" evidence="8">
    <location>
        <begin position="151"/>
        <end position="296"/>
    </location>
</feature>
<keyword evidence="11" id="KW-1185">Reference proteome</keyword>
<feature type="domain" description="Aspartate/ornithine carbamoyltransferase carbamoyl-P binding" evidence="9">
    <location>
        <begin position="3"/>
        <end position="143"/>
    </location>
</feature>
<feature type="binding site" evidence="7">
    <location>
        <position position="261"/>
    </location>
    <ligand>
        <name>carbamoyl phosphate</name>
        <dbReference type="ChEBI" id="CHEBI:58228"/>
    </ligand>
</feature>
<dbReference type="OrthoDB" id="9774690at2"/>
<evidence type="ECO:0000259" key="8">
    <source>
        <dbReference type="Pfam" id="PF00185"/>
    </source>
</evidence>
<dbReference type="InterPro" id="IPR006132">
    <property type="entry name" value="Asp/Orn_carbamoyltranf_P-bd"/>
</dbReference>
<dbReference type="HAMAP" id="MF_00001">
    <property type="entry name" value="Asp_carb_tr"/>
    <property type="match status" value="1"/>
</dbReference>
<comment type="similarity">
    <text evidence="2 7">Belongs to the aspartate/ornithine carbamoyltransferase superfamily. ATCase family.</text>
</comment>
<comment type="subunit">
    <text evidence="7">Heterododecamer (2C3:3R2) of six catalytic PyrB chains organized as two trimers (C3), and six regulatory PyrI chains organized as three dimers (R2).</text>
</comment>
<dbReference type="PROSITE" id="PS00097">
    <property type="entry name" value="CARBAMOYLTRANSFERASE"/>
    <property type="match status" value="1"/>
</dbReference>
<organism evidence="10 11">
    <name type="scientific">Aedoeadaptatus ivorii</name>
    <dbReference type="NCBI Taxonomy" id="54006"/>
    <lineage>
        <taxon>Bacteria</taxon>
        <taxon>Bacillati</taxon>
        <taxon>Bacillota</taxon>
        <taxon>Tissierellia</taxon>
        <taxon>Tissierellales</taxon>
        <taxon>Peptoniphilaceae</taxon>
        <taxon>Aedoeadaptatus</taxon>
    </lineage>
</organism>
<dbReference type="PANTHER" id="PTHR45753">
    <property type="entry name" value="ORNITHINE CARBAMOYLTRANSFERASE, MITOCHONDRIAL"/>
    <property type="match status" value="1"/>
</dbReference>
<dbReference type="InterPro" id="IPR006130">
    <property type="entry name" value="Asp/Orn_carbamoylTrfase"/>
</dbReference>
<feature type="binding site" evidence="7">
    <location>
        <position position="52"/>
    </location>
    <ligand>
        <name>carbamoyl phosphate</name>
        <dbReference type="ChEBI" id="CHEBI:58228"/>
    </ligand>
</feature>
<dbReference type="PRINTS" id="PR00101">
    <property type="entry name" value="ATCASE"/>
</dbReference>
<dbReference type="PANTHER" id="PTHR45753:SF6">
    <property type="entry name" value="ASPARTATE CARBAMOYLTRANSFERASE"/>
    <property type="match status" value="1"/>
</dbReference>
<dbReference type="UniPathway" id="UPA00070">
    <property type="reaction ID" value="UER00116"/>
</dbReference>
<protein>
    <recommendedName>
        <fullName evidence="7">Aspartate carbamoyltransferase</fullName>
        <ecNumber evidence="7">2.1.3.2</ecNumber>
    </recommendedName>
    <alternativeName>
        <fullName evidence="7">Aspartate transcarbamylase</fullName>
        <shortName evidence="7">ATCase</shortName>
    </alternativeName>
</protein>
<feature type="binding site" evidence="7">
    <location>
        <position position="262"/>
    </location>
    <ligand>
        <name>carbamoyl phosphate</name>
        <dbReference type="ChEBI" id="CHEBI:58228"/>
    </ligand>
</feature>
<evidence type="ECO:0000256" key="2">
    <source>
        <dbReference type="ARBA" id="ARBA00008896"/>
    </source>
</evidence>
<dbReference type="InterPro" id="IPR006131">
    <property type="entry name" value="Asp_carbamoyltransf_Asp/Orn-bd"/>
</dbReference>
<keyword evidence="3 7" id="KW-0808">Transferase</keyword>
<dbReference type="InterPro" id="IPR036901">
    <property type="entry name" value="Asp/Orn_carbamoylTrfase_sf"/>
</dbReference>
<evidence type="ECO:0000256" key="3">
    <source>
        <dbReference type="ARBA" id="ARBA00022679"/>
    </source>
</evidence>
<evidence type="ECO:0000256" key="6">
    <source>
        <dbReference type="ARBA" id="ARBA00048859"/>
    </source>
</evidence>
<dbReference type="SUPFAM" id="SSF53671">
    <property type="entry name" value="Aspartate/ornithine carbamoyltransferase"/>
    <property type="match status" value="1"/>
</dbReference>
<comment type="function">
    <text evidence="5 7">Catalyzes the condensation of carbamoyl phosphate and aspartate to form carbamoyl aspartate and inorganic phosphate, the committed step in the de novo pyrimidine nucleotide biosynthesis pathway.</text>
</comment>
<dbReference type="RefSeq" id="WP_126466068.1">
    <property type="nucleotide sequence ID" value="NZ_JAUSWF010000007.1"/>
</dbReference>
<dbReference type="EMBL" id="LR134523">
    <property type="protein sequence ID" value="VEJ36172.1"/>
    <property type="molecule type" value="Genomic_DNA"/>
</dbReference>
<sequence>MLRHLIEPDDFTSREYDTLFRLAADIAENPALYRHRCDGKILASLFFEPSTRTRMSFDAAMYRLGGDVLHLGDAKVSSLAKGESEGDTVKIAEQYADICAMRHPVAHTQHEVAKLLTTMPLINAGDGDNAHPTQTLADIFTIRDEKGAWSGLKVGFCGDLRYGRAVHSLFEFLNHYDNEFVFISPEGLEMPAVYLEKSNCPYTETGDLAQAIGDLDVLYMTRVQRERFASSEEAARYRGSYILNQTVLDRGRDDLIVLHPLPRVDEIATEVDDDPRALYFKQAKNGMYMRMALILTLLEASDASFGK</sequence>
<evidence type="ECO:0000256" key="7">
    <source>
        <dbReference type="HAMAP-Rule" id="MF_00001"/>
    </source>
</evidence>
<dbReference type="GO" id="GO:0006207">
    <property type="term" value="P:'de novo' pyrimidine nucleobase biosynthetic process"/>
    <property type="evidence" value="ECO:0007669"/>
    <property type="project" value="InterPro"/>
</dbReference>
<evidence type="ECO:0000259" key="9">
    <source>
        <dbReference type="Pfam" id="PF02729"/>
    </source>
</evidence>
<feature type="binding site" evidence="7">
    <location>
        <position position="222"/>
    </location>
    <ligand>
        <name>L-aspartate</name>
        <dbReference type="ChEBI" id="CHEBI:29991"/>
    </ligand>
</feature>
<dbReference type="InterPro" id="IPR002082">
    <property type="entry name" value="Asp_carbamoyltransf"/>
</dbReference>
<evidence type="ECO:0000256" key="5">
    <source>
        <dbReference type="ARBA" id="ARBA00043884"/>
    </source>
</evidence>
<comment type="pathway">
    <text evidence="1 7">Pyrimidine metabolism; UMP biosynthesis via de novo pathway; (S)-dihydroorotate from bicarbonate: step 2/3.</text>
</comment>
<dbReference type="NCBIfam" id="TIGR00670">
    <property type="entry name" value="asp_carb_tr"/>
    <property type="match status" value="1"/>
</dbReference>
<feature type="binding site" evidence="7">
    <location>
        <position position="102"/>
    </location>
    <ligand>
        <name>carbamoyl phosphate</name>
        <dbReference type="ChEBI" id="CHEBI:58228"/>
    </ligand>
</feature>
<evidence type="ECO:0000313" key="10">
    <source>
        <dbReference type="EMBL" id="VEJ36172.1"/>
    </source>
</evidence>
<dbReference type="GO" id="GO:0006520">
    <property type="term" value="P:amino acid metabolic process"/>
    <property type="evidence" value="ECO:0007669"/>
    <property type="project" value="InterPro"/>
</dbReference>
<dbReference type="Gene3D" id="3.40.50.1370">
    <property type="entry name" value="Aspartate/ornithine carbamoyltransferase"/>
    <property type="match status" value="2"/>
</dbReference>
<evidence type="ECO:0000313" key="11">
    <source>
        <dbReference type="Proteomes" id="UP000269544"/>
    </source>
</evidence>
<dbReference type="AlphaFoldDB" id="A0A448V319"/>
<dbReference type="PRINTS" id="PR00100">
    <property type="entry name" value="AOTCASE"/>
</dbReference>
<feature type="binding site" evidence="7">
    <location>
        <position position="81"/>
    </location>
    <ligand>
        <name>L-aspartate</name>
        <dbReference type="ChEBI" id="CHEBI:29991"/>
    </ligand>
</feature>
<feature type="binding site" evidence="7">
    <location>
        <position position="131"/>
    </location>
    <ligand>
        <name>carbamoyl phosphate</name>
        <dbReference type="ChEBI" id="CHEBI:58228"/>
    </ligand>
</feature>
<name>A0A448V319_9FIRM</name>
<dbReference type="GO" id="GO:0004070">
    <property type="term" value="F:aspartate carbamoyltransferase activity"/>
    <property type="evidence" value="ECO:0007669"/>
    <property type="project" value="UniProtKB-UniRule"/>
</dbReference>
<feature type="binding site" evidence="7">
    <location>
        <position position="134"/>
    </location>
    <ligand>
        <name>carbamoyl phosphate</name>
        <dbReference type="ChEBI" id="CHEBI:58228"/>
    </ligand>
</feature>
<feature type="binding site" evidence="7">
    <location>
        <position position="164"/>
    </location>
    <ligand>
        <name>L-aspartate</name>
        <dbReference type="ChEBI" id="CHEBI:29991"/>
    </ligand>
</feature>
<dbReference type="KEGG" id="piv:NCTC13079_01372"/>
<evidence type="ECO:0000256" key="1">
    <source>
        <dbReference type="ARBA" id="ARBA00004852"/>
    </source>
</evidence>
<dbReference type="Pfam" id="PF00185">
    <property type="entry name" value="OTCace"/>
    <property type="match status" value="1"/>
</dbReference>
<dbReference type="NCBIfam" id="NF002032">
    <property type="entry name" value="PRK00856.1"/>
    <property type="match status" value="1"/>
</dbReference>
<reference evidence="10 11" key="1">
    <citation type="submission" date="2018-12" db="EMBL/GenBank/DDBJ databases">
        <authorList>
            <consortium name="Pathogen Informatics"/>
        </authorList>
    </citation>
    <scope>NUCLEOTIDE SEQUENCE [LARGE SCALE GENOMIC DNA]</scope>
    <source>
        <strain evidence="10 11">NCTC13079</strain>
    </source>
</reference>
<comment type="catalytic activity">
    <reaction evidence="6 7">
        <text>carbamoyl phosphate + L-aspartate = N-carbamoyl-L-aspartate + phosphate + H(+)</text>
        <dbReference type="Rhea" id="RHEA:20013"/>
        <dbReference type="ChEBI" id="CHEBI:15378"/>
        <dbReference type="ChEBI" id="CHEBI:29991"/>
        <dbReference type="ChEBI" id="CHEBI:32814"/>
        <dbReference type="ChEBI" id="CHEBI:43474"/>
        <dbReference type="ChEBI" id="CHEBI:58228"/>
        <dbReference type="EC" id="2.1.3.2"/>
    </reaction>
</comment>
<feature type="binding site" evidence="7">
    <location>
        <position position="53"/>
    </location>
    <ligand>
        <name>carbamoyl phosphate</name>
        <dbReference type="ChEBI" id="CHEBI:58228"/>
    </ligand>
</feature>